<evidence type="ECO:0000259" key="1">
    <source>
        <dbReference type="Pfam" id="PF00016"/>
    </source>
</evidence>
<dbReference type="PROSITE" id="PS00157">
    <property type="entry name" value="RUBISCO_LARGE"/>
    <property type="match status" value="1"/>
</dbReference>
<dbReference type="GO" id="GO:0016984">
    <property type="term" value="F:ribulose-bisphosphate carboxylase activity"/>
    <property type="evidence" value="ECO:0007669"/>
    <property type="project" value="InterPro"/>
</dbReference>
<protein>
    <submittedName>
        <fullName evidence="3">Ribulose bisphosphate carboxylase-like protein 2</fullName>
    </submittedName>
</protein>
<dbReference type="Pfam" id="PF16927">
    <property type="entry name" value="HisKA_7TM"/>
    <property type="match status" value="1"/>
</dbReference>
<comment type="caution">
    <text evidence="3">The sequence shown here is derived from an EMBL/GenBank/DDBJ whole genome shotgun (WGS) entry which is preliminary data.</text>
</comment>
<feature type="domain" description="Histidine kinase N-terminal 7TM region" evidence="2">
    <location>
        <begin position="2"/>
        <end position="108"/>
    </location>
</feature>
<feature type="domain" description="Ribulose bisphosphate carboxylase large subunit C-terminal" evidence="1">
    <location>
        <begin position="252"/>
        <end position="532"/>
    </location>
</feature>
<dbReference type="EMBL" id="MLJW01002666">
    <property type="protein sequence ID" value="OIQ73986.1"/>
    <property type="molecule type" value="Genomic_DNA"/>
</dbReference>
<dbReference type="Gene3D" id="3.20.20.110">
    <property type="entry name" value="Ribulose bisphosphate carboxylase, large subunit, C-terminal domain"/>
    <property type="match status" value="1"/>
</dbReference>
<name>A0A1J5PS74_9ZZZZ</name>
<dbReference type="InterPro" id="IPR031621">
    <property type="entry name" value="HisKA_7TM"/>
</dbReference>
<dbReference type="PANTHER" id="PTHR42704">
    <property type="entry name" value="RIBULOSE BISPHOSPHATE CARBOXYLASE"/>
    <property type="match status" value="1"/>
</dbReference>
<gene>
    <name evidence="3" type="primary">rlp2</name>
    <name evidence="3" type="ORF">GALL_443730</name>
</gene>
<evidence type="ECO:0000259" key="2">
    <source>
        <dbReference type="Pfam" id="PF16927"/>
    </source>
</evidence>
<organism evidence="3">
    <name type="scientific">mine drainage metagenome</name>
    <dbReference type="NCBI Taxonomy" id="410659"/>
    <lineage>
        <taxon>unclassified sequences</taxon>
        <taxon>metagenomes</taxon>
        <taxon>ecological metagenomes</taxon>
    </lineage>
</organism>
<evidence type="ECO:0000313" key="3">
    <source>
        <dbReference type="EMBL" id="OIQ73986.1"/>
    </source>
</evidence>
<dbReference type="SUPFAM" id="SSF51649">
    <property type="entry name" value="RuBisCo, C-terminal domain"/>
    <property type="match status" value="1"/>
</dbReference>
<dbReference type="CDD" id="cd08207">
    <property type="entry name" value="RLP_NonPhot"/>
    <property type="match status" value="1"/>
</dbReference>
<dbReference type="InterPro" id="IPR020878">
    <property type="entry name" value="RuBisCo_large_chain_AS"/>
</dbReference>
<reference evidence="3" key="1">
    <citation type="submission" date="2016-10" db="EMBL/GenBank/DDBJ databases">
        <title>Sequence of Gallionella enrichment culture.</title>
        <authorList>
            <person name="Poehlein A."/>
            <person name="Muehling M."/>
            <person name="Daniel R."/>
        </authorList>
    </citation>
    <scope>NUCLEOTIDE SEQUENCE</scope>
</reference>
<dbReference type="Pfam" id="PF00016">
    <property type="entry name" value="RuBisCO_large"/>
    <property type="match status" value="1"/>
</dbReference>
<dbReference type="InterPro" id="IPR036376">
    <property type="entry name" value="RuBisCO_lsu_C_sf"/>
</dbReference>
<dbReference type="GO" id="GO:0015977">
    <property type="term" value="P:carbon fixation"/>
    <property type="evidence" value="ECO:0007669"/>
    <property type="project" value="InterPro"/>
</dbReference>
<dbReference type="PANTHER" id="PTHR42704:SF17">
    <property type="entry name" value="RIBULOSE BISPHOSPHATE CARBOXYLASE LARGE CHAIN"/>
    <property type="match status" value="1"/>
</dbReference>
<dbReference type="Gene3D" id="3.30.70.150">
    <property type="entry name" value="RuBisCO large subunit, N-terminal domain"/>
    <property type="match status" value="1"/>
</dbReference>
<dbReference type="SFLD" id="SFLDS00014">
    <property type="entry name" value="RuBisCO"/>
    <property type="match status" value="1"/>
</dbReference>
<dbReference type="GO" id="GO:0000287">
    <property type="term" value="F:magnesium ion binding"/>
    <property type="evidence" value="ECO:0007669"/>
    <property type="project" value="InterPro"/>
</dbReference>
<dbReference type="InterPro" id="IPR036422">
    <property type="entry name" value="RuBisCO_lsu_N_sf"/>
</dbReference>
<sequence>MPGVRAFAGIIVASSIYVGCSALEWSPALAAQVTLLKNIEFIGIAFLPPLTICSYVDFTGHSAWLRHRVRVALFVFAALNLAVKWSDPWLHLVHQEFWIVPKEGWNAQHIVDSNRFEAVYLIETALDPAYVGEVLAGEQSCGTFARVDGETDLLRERARATVESVEELEPSSTPSLPNGWMQRHGLMNRSGPWRRARLRVSFPIANVGANLPTLAAMISGNLFDLGEVTGLRLQSIKLPRTYREQFDMPKQGITGTRQLTGVHGRPLIGTIIKPNVGLSAEETGTLAGRLCATGVDFIKDDEVCANPAHAPLAERVKSVMRRVRDHQEKTGKLVMVAFNITDETDAMRRHADLIESEGGTCVMASLNWCGYSAIQTLRRHTSLALHGHRNGYGALSRHPLLGFSYQAWQTLWRLAGVDHMHVHGLQGKFSQTDEEVIASAHDTLTPLCEGLDDRVLPAFSNGQWAGTVPVTWNSVHSNDLLFMSGGGILAHPDGPAAGVVSLQQAWDAVQHGQSLAERALQSQELRNALDFFGKM</sequence>
<dbReference type="SUPFAM" id="SSF54966">
    <property type="entry name" value="RuBisCO, large subunit, small (N-terminal) domain"/>
    <property type="match status" value="1"/>
</dbReference>
<dbReference type="AlphaFoldDB" id="A0A1J5PS74"/>
<dbReference type="SFLD" id="SFLDG00301">
    <property type="entry name" value="RuBisCO-like_proteins"/>
    <property type="match status" value="1"/>
</dbReference>
<dbReference type="InterPro" id="IPR000685">
    <property type="entry name" value="RuBisCO_lsu_C"/>
</dbReference>
<accession>A0A1J5PS74</accession>
<proteinExistence type="predicted"/>
<dbReference type="InterPro" id="IPR033966">
    <property type="entry name" value="RuBisCO"/>
</dbReference>